<keyword evidence="1" id="KW-0805">Transcription regulation</keyword>
<dbReference type="InterPro" id="IPR009057">
    <property type="entry name" value="Homeodomain-like_sf"/>
</dbReference>
<dbReference type="InterPro" id="IPR006447">
    <property type="entry name" value="Myb_dom_plants"/>
</dbReference>
<dbReference type="GO" id="GO:0003677">
    <property type="term" value="F:DNA binding"/>
    <property type="evidence" value="ECO:0007669"/>
    <property type="project" value="InterPro"/>
</dbReference>
<keyword evidence="3" id="KW-0539">Nucleus</keyword>
<dbReference type="GO" id="GO:0003700">
    <property type="term" value="F:DNA-binding transcription factor activity"/>
    <property type="evidence" value="ECO:0007669"/>
    <property type="project" value="InterPro"/>
</dbReference>
<protein>
    <submittedName>
        <fullName evidence="5">Putative two-component response regulator ARR20</fullName>
    </submittedName>
</protein>
<feature type="compositionally biased region" description="Low complexity" evidence="4">
    <location>
        <begin position="56"/>
        <end position="81"/>
    </location>
</feature>
<dbReference type="PANTHER" id="PTHR31442">
    <property type="entry name" value="HOMEODOMAIN-LIKE SUPERFAMILY PROTEIN-RELATED"/>
    <property type="match status" value="1"/>
</dbReference>
<sequence>MQGLFQDELLSDYLNLEDELDRFLSSPHQQHFTLSLEEKDLFLQENIIIHDEETESLPSSPRSPSPVSSPSSSMDSPLSSPEQNHSASKTTCSGKPRLTWTPELHRQFEASVEALGRAATAKTVMNLMVKAGLGDVGLTRVRVANHLQYYKTKGKKGKSKHPMKVAVNV</sequence>
<dbReference type="NCBIfam" id="TIGR01557">
    <property type="entry name" value="myb_SHAQKYF"/>
    <property type="match status" value="1"/>
</dbReference>
<dbReference type="AlphaFoldDB" id="A0A2P6N345"/>
<dbReference type="OrthoDB" id="60033at2759"/>
<dbReference type="SUPFAM" id="SSF46689">
    <property type="entry name" value="Homeodomain-like"/>
    <property type="match status" value="1"/>
</dbReference>
<evidence type="ECO:0000256" key="3">
    <source>
        <dbReference type="ARBA" id="ARBA00023242"/>
    </source>
</evidence>
<feature type="compositionally biased region" description="Polar residues" evidence="4">
    <location>
        <begin position="82"/>
        <end position="93"/>
    </location>
</feature>
<feature type="region of interest" description="Disordered" evidence="4">
    <location>
        <begin position="52"/>
        <end position="98"/>
    </location>
</feature>
<accession>A0A2P6N345</accession>
<reference evidence="5 6" key="1">
    <citation type="journal article" date="2018" name="Genome Biol. Evol.">
        <title>Multiple Roots of Fruiting Body Formation in Amoebozoa.</title>
        <authorList>
            <person name="Hillmann F."/>
            <person name="Forbes G."/>
            <person name="Novohradska S."/>
            <person name="Ferling I."/>
            <person name="Riege K."/>
            <person name="Groth M."/>
            <person name="Westermann M."/>
            <person name="Marz M."/>
            <person name="Spaller T."/>
            <person name="Winckler T."/>
            <person name="Schaap P."/>
            <person name="Glockner G."/>
        </authorList>
    </citation>
    <scope>NUCLEOTIDE SEQUENCE [LARGE SCALE GENOMIC DNA]</scope>
    <source>
        <strain evidence="5 6">Jena</strain>
    </source>
</reference>
<dbReference type="InterPro" id="IPR044841">
    <property type="entry name" value="LUX/BOA-like"/>
</dbReference>
<dbReference type="Gene3D" id="1.10.10.60">
    <property type="entry name" value="Homeodomain-like"/>
    <property type="match status" value="1"/>
</dbReference>
<dbReference type="PANTHER" id="PTHR31442:SF29">
    <property type="entry name" value="HOMEODOMAIN-LIKE SUPERFAMILY PROTEIN"/>
    <property type="match status" value="1"/>
</dbReference>
<proteinExistence type="predicted"/>
<keyword evidence="2" id="KW-0804">Transcription</keyword>
<gene>
    <name evidence="5" type="ORF">PROFUN_13791</name>
</gene>
<evidence type="ECO:0000313" key="5">
    <source>
        <dbReference type="EMBL" id="PRP78379.1"/>
    </source>
</evidence>
<evidence type="ECO:0000256" key="1">
    <source>
        <dbReference type="ARBA" id="ARBA00023015"/>
    </source>
</evidence>
<evidence type="ECO:0000313" key="6">
    <source>
        <dbReference type="Proteomes" id="UP000241769"/>
    </source>
</evidence>
<evidence type="ECO:0000256" key="2">
    <source>
        <dbReference type="ARBA" id="ARBA00023163"/>
    </source>
</evidence>
<dbReference type="Proteomes" id="UP000241769">
    <property type="component" value="Unassembled WGS sequence"/>
</dbReference>
<dbReference type="EMBL" id="MDYQ01000227">
    <property type="protein sequence ID" value="PRP78379.1"/>
    <property type="molecule type" value="Genomic_DNA"/>
</dbReference>
<dbReference type="STRING" id="1890364.A0A2P6N345"/>
<comment type="caution">
    <text evidence="5">The sequence shown here is derived from an EMBL/GenBank/DDBJ whole genome shotgun (WGS) entry which is preliminary data.</text>
</comment>
<dbReference type="InParanoid" id="A0A2P6N345"/>
<keyword evidence="6" id="KW-1185">Reference proteome</keyword>
<organism evidence="5 6">
    <name type="scientific">Planoprotostelium fungivorum</name>
    <dbReference type="NCBI Taxonomy" id="1890364"/>
    <lineage>
        <taxon>Eukaryota</taxon>
        <taxon>Amoebozoa</taxon>
        <taxon>Evosea</taxon>
        <taxon>Variosea</taxon>
        <taxon>Cavosteliida</taxon>
        <taxon>Cavosteliaceae</taxon>
        <taxon>Planoprotostelium</taxon>
    </lineage>
</organism>
<name>A0A2P6N345_9EUKA</name>
<evidence type="ECO:0000256" key="4">
    <source>
        <dbReference type="SAM" id="MobiDB-lite"/>
    </source>
</evidence>